<dbReference type="EMBL" id="CP111023">
    <property type="protein sequence ID" value="WAR20738.1"/>
    <property type="molecule type" value="Genomic_DNA"/>
</dbReference>
<dbReference type="Gene3D" id="2.130.10.10">
    <property type="entry name" value="YVTN repeat-like/Quinoprotein amine dehydrogenase"/>
    <property type="match status" value="2"/>
</dbReference>
<protein>
    <submittedName>
        <fullName evidence="5">DC2I2-like protein</fullName>
    </submittedName>
</protein>
<feature type="non-terminal residue" evidence="5">
    <location>
        <position position="1"/>
    </location>
</feature>
<organism evidence="5 6">
    <name type="scientific">Mya arenaria</name>
    <name type="common">Soft-shell clam</name>
    <dbReference type="NCBI Taxonomy" id="6604"/>
    <lineage>
        <taxon>Eukaryota</taxon>
        <taxon>Metazoa</taxon>
        <taxon>Spiralia</taxon>
        <taxon>Lophotrochozoa</taxon>
        <taxon>Mollusca</taxon>
        <taxon>Bivalvia</taxon>
        <taxon>Autobranchia</taxon>
        <taxon>Heteroconchia</taxon>
        <taxon>Euheterodonta</taxon>
        <taxon>Imparidentia</taxon>
        <taxon>Neoheterodontei</taxon>
        <taxon>Myida</taxon>
        <taxon>Myoidea</taxon>
        <taxon>Myidae</taxon>
        <taxon>Mya</taxon>
    </lineage>
</organism>
<keyword evidence="4" id="KW-0677">Repeat</keyword>
<keyword evidence="2" id="KW-0963">Cytoplasm</keyword>
<reference evidence="5" key="1">
    <citation type="submission" date="2022-11" db="EMBL/GenBank/DDBJ databases">
        <title>Centuries of genome instability and evolution in soft-shell clam transmissible cancer (bioRxiv).</title>
        <authorList>
            <person name="Hart S.F.M."/>
            <person name="Yonemitsu M.A."/>
            <person name="Giersch R.M."/>
            <person name="Beal B.F."/>
            <person name="Arriagada G."/>
            <person name="Davis B.W."/>
            <person name="Ostrander E.A."/>
            <person name="Goff S.P."/>
            <person name="Metzger M.J."/>
        </authorList>
    </citation>
    <scope>NUCLEOTIDE SEQUENCE</scope>
    <source>
        <strain evidence="5">MELC-2E11</strain>
        <tissue evidence="5">Siphon/mantle</tissue>
    </source>
</reference>
<dbReference type="PANTHER" id="PTHR12442:SF26">
    <property type="entry name" value="CYTOPLASMIC DYNEIN 2 INTERMEDIATE CHAIN 2"/>
    <property type="match status" value="1"/>
</dbReference>
<dbReference type="InterPro" id="IPR001680">
    <property type="entry name" value="WD40_rpt"/>
</dbReference>
<accession>A0ABY7FJ78</accession>
<proteinExistence type="predicted"/>
<keyword evidence="3" id="KW-0853">WD repeat</keyword>
<dbReference type="Proteomes" id="UP001164746">
    <property type="component" value="Chromosome 12"/>
</dbReference>
<comment type="subcellular location">
    <subcellularLocation>
        <location evidence="1">Cytoplasm</location>
    </subcellularLocation>
</comment>
<dbReference type="InterPro" id="IPR050687">
    <property type="entry name" value="Dynein_IC"/>
</dbReference>
<evidence type="ECO:0000313" key="6">
    <source>
        <dbReference type="Proteomes" id="UP001164746"/>
    </source>
</evidence>
<name>A0ABY7FJ78_MYAAR</name>
<evidence type="ECO:0000313" key="5">
    <source>
        <dbReference type="EMBL" id="WAR20738.1"/>
    </source>
</evidence>
<dbReference type="InterPro" id="IPR036322">
    <property type="entry name" value="WD40_repeat_dom_sf"/>
</dbReference>
<dbReference type="SMART" id="SM00320">
    <property type="entry name" value="WD40"/>
    <property type="match status" value="5"/>
</dbReference>
<keyword evidence="6" id="KW-1185">Reference proteome</keyword>
<evidence type="ECO:0000256" key="4">
    <source>
        <dbReference type="ARBA" id="ARBA00022737"/>
    </source>
</evidence>
<evidence type="ECO:0000256" key="1">
    <source>
        <dbReference type="ARBA" id="ARBA00004496"/>
    </source>
</evidence>
<dbReference type="InterPro" id="IPR015943">
    <property type="entry name" value="WD40/YVTN_repeat-like_dom_sf"/>
</dbReference>
<gene>
    <name evidence="5" type="ORF">MAR_014712</name>
</gene>
<dbReference type="SUPFAM" id="SSF50978">
    <property type="entry name" value="WD40 repeat-like"/>
    <property type="match status" value="1"/>
</dbReference>
<evidence type="ECO:0000256" key="2">
    <source>
        <dbReference type="ARBA" id="ARBA00022490"/>
    </source>
</evidence>
<evidence type="ECO:0000256" key="3">
    <source>
        <dbReference type="ARBA" id="ARBA00022574"/>
    </source>
</evidence>
<dbReference type="PANTHER" id="PTHR12442">
    <property type="entry name" value="DYNEIN INTERMEDIATE CHAIN"/>
    <property type="match status" value="1"/>
</dbReference>
<sequence length="496" mass="55170">FSVTFDWNLVVSNVNFLFYFKFPVYSVLLITVMFTDEILEGVNFTSTWKKERYINDSGTQTGALMVSDEAVQSYTYVDEAVQTDEEPRKKLRLADDVSGRLLEFLRKTEPLLSRQLVSNLHSRAFDDYTVGEDDENTGVTSLHTLTNAALNEELQVTSLSWNSTGSEHEDWCTHRTVLCTWNLDRSSMVHDKPDTSIELDSCLMYIAFHPKNPAIIAGGNFNGEVMLWDLSREDDMLIATSGLGEDAHQEPVTKVYWITDAKGKKIYLVSASGDGKIIQWKIDRKAQRLMPKEGFMLMTGSLPRSMKVRGVRGDREVGVTCLSFHAEDKDTFIVGSEAGVIFKCSMHSQGPPAGMFSVECSPFHRNAFLSSSMDQCIRLYSLLQAQPVLTIEPGEGYVHSAAWSPVKATVLAATTQSGMLLIYDLKRGKTVPIHSIPVNTKKEPVYSCQFNPQQPQLLATGDARGCIQVFSLSSSLRTASGKDADFLGDLVNVTAE</sequence>